<sequence>MDGSKGPVVVTGASGFVGSWLVMKLLQAGYTVRATVRDPANVEKNKPLLELPGAKERLSIWKADLSDQGSFDDAIAGCTGVFHVATPNGLRLPRPRGKYQYPGTLKQSITTEILLLNEVIKPTVEGMLSIMRACKEAGTVKRIVFTSSAGSVNIEERQRPAYDQDNWSDIDFCRRVKMTGWMYFVSKALAEKAAMEYASENGLDFISIIPTLVVGPFLSAGMPPSLVTALALITGNEAHYSILKQVQLVHLDDLCDAMTFLFEHPEANGRYICSSHDATIHGLATMLRDRFPEYSIPHKFPGVDDDLQPIHFSSKKLLDHGFSFRYTAEDMFDAAIRTCREKGLIPLGDAPPPAAAGKLGALAAGEGQAIGAET</sequence>
<dbReference type="SUPFAM" id="SSF51735">
    <property type="entry name" value="NAD(P)-binding Rossmann-fold domains"/>
    <property type="match status" value="1"/>
</dbReference>
<feature type="domain" description="NAD(P)-binding" evidence="2">
    <location>
        <begin position="12"/>
        <end position="167"/>
    </location>
</feature>
<name>Q8W564_TRIMO</name>
<organism evidence="3">
    <name type="scientific">Triticum monococcum</name>
    <name type="common">Einkorn wheat</name>
    <name type="synonym">Crithodium monococcum</name>
    <dbReference type="NCBI Taxonomy" id="4568"/>
    <lineage>
        <taxon>Eukaryota</taxon>
        <taxon>Viridiplantae</taxon>
        <taxon>Streptophyta</taxon>
        <taxon>Embryophyta</taxon>
        <taxon>Tracheophyta</taxon>
        <taxon>Spermatophyta</taxon>
        <taxon>Magnoliopsida</taxon>
        <taxon>Liliopsida</taxon>
        <taxon>Poales</taxon>
        <taxon>Poaceae</taxon>
        <taxon>BOP clade</taxon>
        <taxon>Pooideae</taxon>
        <taxon>Triticodae</taxon>
        <taxon>Triticeae</taxon>
        <taxon>Triticinae</taxon>
        <taxon>Triticum</taxon>
    </lineage>
</organism>
<dbReference type="AlphaFoldDB" id="Q8W564"/>
<dbReference type="InterPro" id="IPR016040">
    <property type="entry name" value="NAD(P)-bd_dom"/>
</dbReference>
<dbReference type="GO" id="GO:0016616">
    <property type="term" value="F:oxidoreductase activity, acting on the CH-OH group of donors, NAD or NADP as acceptor"/>
    <property type="evidence" value="ECO:0007669"/>
    <property type="project" value="TreeGrafter"/>
</dbReference>
<dbReference type="PANTHER" id="PTHR10366:SF564">
    <property type="entry name" value="STEROL-4-ALPHA-CARBOXYLATE 3-DEHYDROGENASE, DECARBOXYLATING"/>
    <property type="match status" value="1"/>
</dbReference>
<dbReference type="Pfam" id="PF13460">
    <property type="entry name" value="NAD_binding_10"/>
    <property type="match status" value="1"/>
</dbReference>
<accession>Q8W564</accession>
<evidence type="ECO:0000256" key="1">
    <source>
        <dbReference type="ARBA" id="ARBA00023002"/>
    </source>
</evidence>
<protein>
    <submittedName>
        <fullName evidence="3">Dihydroflavonol-4-reductase</fullName>
    </submittedName>
</protein>
<evidence type="ECO:0000313" key="3">
    <source>
        <dbReference type="EMBL" id="AAL35830.1"/>
    </source>
</evidence>
<dbReference type="InterPro" id="IPR050425">
    <property type="entry name" value="NAD(P)_dehydrat-like"/>
</dbReference>
<dbReference type="Gene3D" id="3.40.50.720">
    <property type="entry name" value="NAD(P)-binding Rossmann-like Domain"/>
    <property type="match status" value="1"/>
</dbReference>
<dbReference type="CDD" id="cd08958">
    <property type="entry name" value="FR_SDR_e"/>
    <property type="match status" value="1"/>
</dbReference>
<dbReference type="InterPro" id="IPR036291">
    <property type="entry name" value="NAD(P)-bd_dom_sf"/>
</dbReference>
<dbReference type="EMBL" id="AF434703">
    <property type="protein sequence ID" value="AAL35830.1"/>
    <property type="molecule type" value="Genomic_DNA"/>
</dbReference>
<proteinExistence type="predicted"/>
<reference evidence="3" key="1">
    <citation type="journal article" date="2002" name="Genetics">
        <title>The colinearity of the Sh2/A1 orthologous region in rice, sorghum and maize is interrupted and accompanied by genome expansion in the triticeae.</title>
        <authorList>
            <person name="Li W."/>
            <person name="Gill B.S."/>
        </authorList>
    </citation>
    <scope>NUCLEOTIDE SEQUENCE</scope>
</reference>
<evidence type="ECO:0000259" key="2">
    <source>
        <dbReference type="Pfam" id="PF13460"/>
    </source>
</evidence>
<dbReference type="FunFam" id="3.40.50.720:FF:000085">
    <property type="entry name" value="Dihydroflavonol reductase"/>
    <property type="match status" value="1"/>
</dbReference>
<keyword evidence="1" id="KW-0560">Oxidoreductase</keyword>
<dbReference type="PANTHER" id="PTHR10366">
    <property type="entry name" value="NAD DEPENDENT EPIMERASE/DEHYDRATASE"/>
    <property type="match status" value="1"/>
</dbReference>